<feature type="domain" description="Tyrosinase copper-binding" evidence="4">
    <location>
        <begin position="171"/>
        <end position="277"/>
    </location>
</feature>
<reference evidence="6" key="1">
    <citation type="submission" date="2022-11" db="UniProtKB">
        <authorList>
            <consortium name="WormBaseParasite"/>
        </authorList>
    </citation>
    <scope>IDENTIFICATION</scope>
</reference>
<dbReference type="InterPro" id="IPR008922">
    <property type="entry name" value="Di-copper_centre_dom_sf"/>
</dbReference>
<sequence>MSLMRVWLLVGWAVFANGQFPGVCVQNASISKICCQTPPGFTDICAGPSRGVCADIPVHYDVMLNYSSQFLSLNDERFVWPIKFFTKTCYCLGNFYGPGCQHCKLGFYGSDCNLRNQLIRVEYRKQSPQRRQIYQNALNASQTTLTGYEILKSYQMKSAAEVKNLVFSSTTWYGLWAWHLSYATDRRIVSSDSDQSVNPDTAGNGPGFATWRRYFLLWIERVMQQLANDTNLFIPYWDWTADYSCAICSRSAAGYIKAGFLPSKYDVDLCLSKPFYDPTPASRQNESFRACLEGLDHRVRVVLGWNSVEQAMNEPAFLNHLAFLDKIFAEWYNRKRPPPTQFPEQMTAPGQSLYSYMIPFLPMATHASMLTATENLGYVYE</sequence>
<dbReference type="Proteomes" id="UP000887566">
    <property type="component" value="Unplaced"/>
</dbReference>
<accession>A0A914XEE1</accession>
<proteinExistence type="predicted"/>
<keyword evidence="2" id="KW-0186">Copper</keyword>
<dbReference type="PANTHER" id="PTHR11474">
    <property type="entry name" value="TYROSINASE FAMILY MEMBER"/>
    <property type="match status" value="1"/>
</dbReference>
<evidence type="ECO:0000256" key="1">
    <source>
        <dbReference type="ARBA" id="ARBA00022723"/>
    </source>
</evidence>
<organism evidence="5 6">
    <name type="scientific">Plectus sambesii</name>
    <dbReference type="NCBI Taxonomy" id="2011161"/>
    <lineage>
        <taxon>Eukaryota</taxon>
        <taxon>Metazoa</taxon>
        <taxon>Ecdysozoa</taxon>
        <taxon>Nematoda</taxon>
        <taxon>Chromadorea</taxon>
        <taxon>Plectida</taxon>
        <taxon>Plectina</taxon>
        <taxon>Plectoidea</taxon>
        <taxon>Plectidae</taxon>
        <taxon>Plectus</taxon>
    </lineage>
</organism>
<keyword evidence="5" id="KW-1185">Reference proteome</keyword>
<feature type="signal peptide" evidence="3">
    <location>
        <begin position="1"/>
        <end position="18"/>
    </location>
</feature>
<dbReference type="AlphaFoldDB" id="A0A914XEE1"/>
<evidence type="ECO:0000256" key="2">
    <source>
        <dbReference type="ARBA" id="ARBA00023008"/>
    </source>
</evidence>
<dbReference type="Gene3D" id="1.10.1280.10">
    <property type="entry name" value="Di-copper center containing domain from catechol oxidase"/>
    <property type="match status" value="2"/>
</dbReference>
<evidence type="ECO:0000256" key="3">
    <source>
        <dbReference type="SAM" id="SignalP"/>
    </source>
</evidence>
<evidence type="ECO:0000313" key="5">
    <source>
        <dbReference type="Proteomes" id="UP000887566"/>
    </source>
</evidence>
<dbReference type="InterPro" id="IPR050316">
    <property type="entry name" value="Tyrosinase/Hemocyanin"/>
</dbReference>
<evidence type="ECO:0000313" key="6">
    <source>
        <dbReference type="WBParaSite" id="PSAMB.scaffold72size86698.g1408.t1"/>
    </source>
</evidence>
<protein>
    <submittedName>
        <fullName evidence="6">Tyrosinase copper-binding domain-containing protein</fullName>
    </submittedName>
</protein>
<name>A0A914XEE1_9BILA</name>
<dbReference type="GO" id="GO:0046872">
    <property type="term" value="F:metal ion binding"/>
    <property type="evidence" value="ECO:0007669"/>
    <property type="project" value="UniProtKB-KW"/>
</dbReference>
<dbReference type="WBParaSite" id="PSAMB.scaffold72size86698.g1408.t1">
    <property type="protein sequence ID" value="PSAMB.scaffold72size86698.g1408.t1"/>
    <property type="gene ID" value="PSAMB.scaffold72size86698.g1408"/>
</dbReference>
<dbReference type="Pfam" id="PF00264">
    <property type="entry name" value="Tyrosinase"/>
    <property type="match status" value="1"/>
</dbReference>
<dbReference type="InterPro" id="IPR002227">
    <property type="entry name" value="Tyrosinase_Cu-bd"/>
</dbReference>
<evidence type="ECO:0000259" key="4">
    <source>
        <dbReference type="Pfam" id="PF00264"/>
    </source>
</evidence>
<dbReference type="PANTHER" id="PTHR11474:SF126">
    <property type="entry name" value="TYROSINASE-LIKE PROTEIN TYR-1-RELATED"/>
    <property type="match status" value="1"/>
</dbReference>
<dbReference type="SUPFAM" id="SSF48056">
    <property type="entry name" value="Di-copper centre-containing domain"/>
    <property type="match status" value="1"/>
</dbReference>
<keyword evidence="1" id="KW-0479">Metal-binding</keyword>
<keyword evidence="3" id="KW-0732">Signal</keyword>
<dbReference type="GO" id="GO:0016491">
    <property type="term" value="F:oxidoreductase activity"/>
    <property type="evidence" value="ECO:0007669"/>
    <property type="project" value="InterPro"/>
</dbReference>
<feature type="chain" id="PRO_5037387200" evidence="3">
    <location>
        <begin position="19"/>
        <end position="381"/>
    </location>
</feature>